<dbReference type="InterPro" id="IPR036678">
    <property type="entry name" value="MutS_con_dom_sf"/>
</dbReference>
<keyword evidence="3 8" id="KW-0227">DNA damage</keyword>
<evidence type="ECO:0000313" key="11">
    <source>
        <dbReference type="EMBL" id="EKD24762.1"/>
    </source>
</evidence>
<feature type="domain" description="DNA mismatch repair protein MutS core" evidence="9">
    <location>
        <begin position="282"/>
        <end position="616"/>
    </location>
</feature>
<evidence type="ECO:0000256" key="4">
    <source>
        <dbReference type="ARBA" id="ARBA00022840"/>
    </source>
</evidence>
<evidence type="ECO:0000259" key="9">
    <source>
        <dbReference type="SMART" id="SM00533"/>
    </source>
</evidence>
<name>K1XI32_9BACT</name>
<dbReference type="SUPFAM" id="SSF53150">
    <property type="entry name" value="DNA repair protein MutS, domain II"/>
    <property type="match status" value="1"/>
</dbReference>
<gene>
    <name evidence="11" type="ORF">ACD_80C00164G0005</name>
</gene>
<dbReference type="SMART" id="SM00534">
    <property type="entry name" value="MUTSac"/>
    <property type="match status" value="1"/>
</dbReference>
<dbReference type="GO" id="GO:0005829">
    <property type="term" value="C:cytosol"/>
    <property type="evidence" value="ECO:0007669"/>
    <property type="project" value="TreeGrafter"/>
</dbReference>
<dbReference type="GO" id="GO:0005524">
    <property type="term" value="F:ATP binding"/>
    <property type="evidence" value="ECO:0007669"/>
    <property type="project" value="UniProtKB-UniRule"/>
</dbReference>
<dbReference type="EMBL" id="AMFJ01036171">
    <property type="protein sequence ID" value="EKD24762.1"/>
    <property type="molecule type" value="Genomic_DNA"/>
</dbReference>
<keyword evidence="6 8" id="KW-0234">DNA repair</keyword>
<dbReference type="PANTHER" id="PTHR11361">
    <property type="entry name" value="DNA MISMATCH REPAIR PROTEIN MUTS FAMILY MEMBER"/>
    <property type="match status" value="1"/>
</dbReference>
<dbReference type="InterPro" id="IPR045076">
    <property type="entry name" value="MutS"/>
</dbReference>
<dbReference type="InterPro" id="IPR036187">
    <property type="entry name" value="DNA_mismatch_repair_MutS_sf"/>
</dbReference>
<reference evidence="11" key="1">
    <citation type="journal article" date="2012" name="Science">
        <title>Fermentation, hydrogen, and sulfur metabolism in multiple uncultivated bacterial phyla.</title>
        <authorList>
            <person name="Wrighton K.C."/>
            <person name="Thomas B.C."/>
            <person name="Sharon I."/>
            <person name="Miller C.S."/>
            <person name="Castelle C.J."/>
            <person name="VerBerkmoes N.C."/>
            <person name="Wilkins M.J."/>
            <person name="Hettich R.L."/>
            <person name="Lipton M.S."/>
            <person name="Williams K.H."/>
            <person name="Long P.E."/>
            <person name="Banfield J.F."/>
        </authorList>
    </citation>
    <scope>NUCLEOTIDE SEQUENCE [LARGE SCALE GENOMIC DNA]</scope>
</reference>
<sequence length="900" mass="104893">MAFTPAIIQYLDIKKEHADCILFFRMGDFYETFFEDAKICSKVLDIVLTSKNKNSENVVPMAGIPFHSADKYITKLIAHGYKIAIAEQTSEPMPGKIVEREVVSIITPGTYIQESKKEFMYTMGITFLPHTHGANYHIAWGDFSIGEYRTKSFTDVAEMQKFILTTRPVELVFDINFPEKDIVSAPIQQYLKCLISLRELPPDPEKFLASTTQVQQSASYGKAIEDWRLNAITLLLYYLNHTQKNFLTNITKISFHSQDTYLILDEVTIKNLEILSSTYEGSEKYSLLNILDTTQTAGGSRLLRHLITNPIKDLNQINWRLDTIERYLNNGNMERLKDGNIYTEWRSKYIHQLLSHVRDIPKLVSIILYKKLLPNTFIKLRATLRIFFENKFLLDELRHLWLSETTQWYLQHLYSHLEQMFKNDEEYTDTMDFIRDGYQDKIDELRKIAYHSDELLMQYQQELAQVAGIPNVKVKFILNQWYFLEVTNKDIEIFESKLSKINEEWTMNNEKFKIVRKNTLTWGQRYSSPYLENLEVSILKAKDDLRALEFELLKQAQQKILWWTQELHQFSEYIAWLDIFVSQALLAKEKHFVKPEFVADNTLTIIEWRHPVIEKYLPLDQQFIPNDLRLNEKWIMNNEQWMKEDLWFLHIITWPNMWGKSTYLRQNALIVLMAHCGLFVPAKACKLGMVDAIFARIGSGDIIAKNQSTFMTEMIEVANILNNSSKKSFIIFDELGRWTATYDGLALTKAILEYLVTNIGAKTLIATHYHELIQLEESLPGVKNFSVSVYETEKEVIFMKKIVRGWASKSYGLDVAKLAGIPTKIVEQAKVHLNNLEQEQDTGNKKQNNNLLPSTFDLLPNSEHALAYVKIKSLLENYDLNNITPLQALQLLNKIKDDLK</sequence>
<dbReference type="SMART" id="SM00533">
    <property type="entry name" value="MUTSd"/>
    <property type="match status" value="1"/>
</dbReference>
<dbReference type="NCBIfam" id="NF003810">
    <property type="entry name" value="PRK05399.1"/>
    <property type="match status" value="1"/>
</dbReference>
<feature type="domain" description="DNA mismatch repair proteins mutS family" evidence="10">
    <location>
        <begin position="647"/>
        <end position="834"/>
    </location>
</feature>
<evidence type="ECO:0000256" key="8">
    <source>
        <dbReference type="RuleBase" id="RU003756"/>
    </source>
</evidence>
<dbReference type="Gene3D" id="1.10.1420.10">
    <property type="match status" value="2"/>
</dbReference>
<evidence type="ECO:0000256" key="6">
    <source>
        <dbReference type="ARBA" id="ARBA00023204"/>
    </source>
</evidence>
<comment type="caution">
    <text evidence="11">The sequence shown here is derived from an EMBL/GenBank/DDBJ whole genome shotgun (WGS) entry which is preliminary data.</text>
</comment>
<evidence type="ECO:0000256" key="1">
    <source>
        <dbReference type="ARBA" id="ARBA00006271"/>
    </source>
</evidence>
<dbReference type="FunFam" id="3.40.1170.10:FF:000001">
    <property type="entry name" value="DNA mismatch repair protein MutS"/>
    <property type="match status" value="1"/>
</dbReference>
<dbReference type="InterPro" id="IPR007861">
    <property type="entry name" value="DNA_mismatch_repair_MutS_clamp"/>
</dbReference>
<comment type="function">
    <text evidence="8">This protein is involved in the repair of mismatches in DNA.</text>
</comment>
<keyword evidence="4" id="KW-0067">ATP-binding</keyword>
<dbReference type="Gene3D" id="3.40.50.300">
    <property type="entry name" value="P-loop containing nucleotide triphosphate hydrolases"/>
    <property type="match status" value="1"/>
</dbReference>
<dbReference type="PIRSF" id="PIRSF037677">
    <property type="entry name" value="DNA_mis_repair_Msh6"/>
    <property type="match status" value="1"/>
</dbReference>
<dbReference type="InterPro" id="IPR007696">
    <property type="entry name" value="DNA_mismatch_repair_MutS_core"/>
</dbReference>
<evidence type="ECO:0000259" key="10">
    <source>
        <dbReference type="SMART" id="SM00534"/>
    </source>
</evidence>
<dbReference type="Pfam" id="PF05190">
    <property type="entry name" value="MutS_IV"/>
    <property type="match status" value="1"/>
</dbReference>
<dbReference type="InterPro" id="IPR016151">
    <property type="entry name" value="DNA_mismatch_repair_MutS_N"/>
</dbReference>
<dbReference type="Pfam" id="PF00488">
    <property type="entry name" value="MutS_V"/>
    <property type="match status" value="1"/>
</dbReference>
<dbReference type="InterPro" id="IPR017261">
    <property type="entry name" value="DNA_mismatch_repair_MutS/MSH"/>
</dbReference>
<dbReference type="GO" id="GO:0140664">
    <property type="term" value="F:ATP-dependent DNA damage sensor activity"/>
    <property type="evidence" value="ECO:0007669"/>
    <property type="project" value="InterPro"/>
</dbReference>
<dbReference type="NCBIfam" id="TIGR01070">
    <property type="entry name" value="mutS1"/>
    <property type="match status" value="1"/>
</dbReference>
<dbReference type="Gene3D" id="3.30.420.110">
    <property type="entry name" value="MutS, connector domain"/>
    <property type="match status" value="1"/>
</dbReference>
<accession>K1XI32</accession>
<dbReference type="SUPFAM" id="SSF48334">
    <property type="entry name" value="DNA repair protein MutS, domain III"/>
    <property type="match status" value="1"/>
</dbReference>
<dbReference type="Pfam" id="PF01624">
    <property type="entry name" value="MutS_I"/>
    <property type="match status" value="1"/>
</dbReference>
<dbReference type="SUPFAM" id="SSF52540">
    <property type="entry name" value="P-loop containing nucleoside triphosphate hydrolases"/>
    <property type="match status" value="1"/>
</dbReference>
<dbReference type="InterPro" id="IPR027417">
    <property type="entry name" value="P-loop_NTPase"/>
</dbReference>
<dbReference type="Pfam" id="PF05188">
    <property type="entry name" value="MutS_II"/>
    <property type="match status" value="1"/>
</dbReference>
<evidence type="ECO:0000256" key="5">
    <source>
        <dbReference type="ARBA" id="ARBA00023125"/>
    </source>
</evidence>
<dbReference type="Gene3D" id="3.40.1170.10">
    <property type="entry name" value="DNA repair protein MutS, domain I"/>
    <property type="match status" value="1"/>
</dbReference>
<dbReference type="InterPro" id="IPR007695">
    <property type="entry name" value="DNA_mismatch_repair_MutS-lik_N"/>
</dbReference>
<proteinExistence type="inferred from homology"/>
<dbReference type="PANTHER" id="PTHR11361:SF34">
    <property type="entry name" value="DNA MISMATCH REPAIR PROTEIN MSH1, MITOCHONDRIAL"/>
    <property type="match status" value="1"/>
</dbReference>
<dbReference type="GO" id="GO:0030983">
    <property type="term" value="F:mismatched DNA binding"/>
    <property type="evidence" value="ECO:0007669"/>
    <property type="project" value="InterPro"/>
</dbReference>
<evidence type="ECO:0000256" key="3">
    <source>
        <dbReference type="ARBA" id="ARBA00022763"/>
    </source>
</evidence>
<dbReference type="SUPFAM" id="SSF55271">
    <property type="entry name" value="DNA repair protein MutS, domain I"/>
    <property type="match status" value="1"/>
</dbReference>
<comment type="similarity">
    <text evidence="1 8">Belongs to the DNA mismatch repair MutS family.</text>
</comment>
<evidence type="ECO:0000256" key="2">
    <source>
        <dbReference type="ARBA" id="ARBA00022741"/>
    </source>
</evidence>
<dbReference type="InterPro" id="IPR007860">
    <property type="entry name" value="DNA_mmatch_repair_MutS_con_dom"/>
</dbReference>
<evidence type="ECO:0000256" key="7">
    <source>
        <dbReference type="NCBIfam" id="TIGR01070"/>
    </source>
</evidence>
<dbReference type="Pfam" id="PF05192">
    <property type="entry name" value="MutS_III"/>
    <property type="match status" value="1"/>
</dbReference>
<dbReference type="InterPro" id="IPR000432">
    <property type="entry name" value="DNA_mismatch_repair_MutS_C"/>
</dbReference>
<dbReference type="InterPro" id="IPR005748">
    <property type="entry name" value="DNA_mismatch_repair_MutS"/>
</dbReference>
<dbReference type="AlphaFoldDB" id="K1XI32"/>
<protein>
    <recommendedName>
        <fullName evidence="7">DNA mismatch repair protein MutS</fullName>
    </recommendedName>
</protein>
<keyword evidence="5 8" id="KW-0238">DNA-binding</keyword>
<organism evidence="11">
    <name type="scientific">uncultured bacterium</name>
    <name type="common">gcode 4</name>
    <dbReference type="NCBI Taxonomy" id="1234023"/>
    <lineage>
        <taxon>Bacteria</taxon>
        <taxon>environmental samples</taxon>
    </lineage>
</organism>
<dbReference type="GO" id="GO:0006298">
    <property type="term" value="P:mismatch repair"/>
    <property type="evidence" value="ECO:0007669"/>
    <property type="project" value="UniProtKB-UniRule"/>
</dbReference>
<keyword evidence="2 8" id="KW-0547">Nucleotide-binding</keyword>